<protein>
    <submittedName>
        <fullName evidence="1">Uncharacterized protein</fullName>
    </submittedName>
</protein>
<sequence>EVEAEIKDYMPKAVVGNGDIDLDKVIYSNRELNHSLNFSSTVFILKEDGANIKFTMPYPSRYGNTEKISDG</sequence>
<feature type="non-terminal residue" evidence="1">
    <location>
        <position position="1"/>
    </location>
</feature>
<evidence type="ECO:0000313" key="1">
    <source>
        <dbReference type="EMBL" id="ETJ31475.1"/>
    </source>
</evidence>
<name>W1XPS1_9ZZZZ</name>
<dbReference type="AlphaFoldDB" id="W1XPS1"/>
<organism evidence="1">
    <name type="scientific">human gut metagenome</name>
    <dbReference type="NCBI Taxonomy" id="408170"/>
    <lineage>
        <taxon>unclassified sequences</taxon>
        <taxon>metagenomes</taxon>
        <taxon>organismal metagenomes</taxon>
    </lineage>
</organism>
<accession>W1XPS1</accession>
<feature type="non-terminal residue" evidence="1">
    <location>
        <position position="71"/>
    </location>
</feature>
<gene>
    <name evidence="1" type="ORF">Q604_UNBC14035G0001</name>
</gene>
<dbReference type="EMBL" id="AZMM01014035">
    <property type="protein sequence ID" value="ETJ31475.1"/>
    <property type="molecule type" value="Genomic_DNA"/>
</dbReference>
<proteinExistence type="predicted"/>
<comment type="caution">
    <text evidence="1">The sequence shown here is derived from an EMBL/GenBank/DDBJ whole genome shotgun (WGS) entry which is preliminary data.</text>
</comment>
<reference evidence="1" key="1">
    <citation type="submission" date="2013-12" db="EMBL/GenBank/DDBJ databases">
        <title>A Varibaculum cambriense genome reconstructed from a premature infant gut community with otherwise low bacterial novelty that shifts toward anaerobic metabolism during the third week of life.</title>
        <authorList>
            <person name="Brown C.T."/>
            <person name="Sharon I."/>
            <person name="Thomas B.C."/>
            <person name="Castelle C.J."/>
            <person name="Morowitz M.J."/>
            <person name="Banfield J.F."/>
        </authorList>
    </citation>
    <scope>NUCLEOTIDE SEQUENCE</scope>
</reference>